<sequence length="227" mass="25953">MLTIAEFKDALPQSLRMTVDQATVDRYNQLLTDPDTQEMMRDNIISYSSVLGSGKFKLDDYINAVRYVSFKMMGHSNFEAYCKTFPDRYQAHMSSGKPMDSIHSYVSAYNKNKLVNLITEQTLIPTHILNRDIYQESINTLATIMRDEDVSPKVRVEAASKLADNLKQPETKRVQLDVNHRESSELVSLRQTLSELAAFEKAKIVNGETTTREVAHRSLFNYGKDED</sequence>
<reference evidence="1 2" key="1">
    <citation type="submission" date="2010-11" db="EMBL/GenBank/DDBJ databases">
        <title>Complete nucleotide sequence of the bacteriophage EcP1, a new member of the N4-like viruses.</title>
        <authorList>
            <person name="Zhu J."/>
            <person name="Rao X."/>
            <person name="Tan Y."/>
            <person name="Hu Z."/>
            <person name="Xiong K."/>
            <person name="Chen Z."/>
            <person name="Li S."/>
            <person name="Yang J."/>
            <person name="Jin X."/>
            <person name="Chen Y."/>
            <person name="Hu F."/>
        </authorList>
    </citation>
    <scope>NUCLEOTIDE SEQUENCE [LARGE SCALE GENOMIC DNA]</scope>
</reference>
<organism evidence="1 2">
    <name type="scientific">Enterobacter phage EcP1</name>
    <dbReference type="NCBI Taxonomy" id="942016"/>
    <lineage>
        <taxon>Viruses</taxon>
        <taxon>Duplodnaviria</taxon>
        <taxon>Heunggongvirae</taxon>
        <taxon>Uroviricota</taxon>
        <taxon>Caudoviricetes</taxon>
        <taxon>Schitoviridae</taxon>
        <taxon>Eceepunavirus</taxon>
        <taxon>Eceepunavirus EcP1</taxon>
    </lineage>
</organism>
<name>E9NIJ2_9CAUD</name>
<gene>
    <name evidence="1" type="ORF">EcP1_gp67</name>
</gene>
<proteinExistence type="predicted"/>
<dbReference type="EMBL" id="HQ641380">
    <property type="protein sequence ID" value="ADU79218.1"/>
    <property type="molecule type" value="Genomic_DNA"/>
</dbReference>
<dbReference type="RefSeq" id="YP_007003190.1">
    <property type="nucleotide sequence ID" value="NC_019485.1"/>
</dbReference>
<evidence type="ECO:0000313" key="2">
    <source>
        <dbReference type="Proteomes" id="UP000007263"/>
    </source>
</evidence>
<evidence type="ECO:0000313" key="1">
    <source>
        <dbReference type="EMBL" id="ADU79218.1"/>
    </source>
</evidence>
<protein>
    <submittedName>
        <fullName evidence="1">Uncharacterized protein</fullName>
    </submittedName>
</protein>
<dbReference type="Proteomes" id="UP000007263">
    <property type="component" value="Segment"/>
</dbReference>
<dbReference type="GeneID" id="14006846"/>
<keyword evidence="2" id="KW-1185">Reference proteome</keyword>
<accession>E9NIJ2</accession>
<dbReference type="OrthoDB" id="7923at10239"/>
<dbReference type="KEGG" id="vg:14006846"/>